<name>A0A4V5ZY27_STECR</name>
<accession>A0A4V5ZY27</accession>
<dbReference type="AlphaFoldDB" id="A0A4V5ZY27"/>
<dbReference type="OrthoDB" id="10451328at2759"/>
<protein>
    <submittedName>
        <fullName evidence="1">Uncharacterized protein</fullName>
    </submittedName>
</protein>
<proteinExistence type="predicted"/>
<organism evidence="1 2">
    <name type="scientific">Steinernema carpocapsae</name>
    <name type="common">Entomopathogenic nematode</name>
    <dbReference type="NCBI Taxonomy" id="34508"/>
    <lineage>
        <taxon>Eukaryota</taxon>
        <taxon>Metazoa</taxon>
        <taxon>Ecdysozoa</taxon>
        <taxon>Nematoda</taxon>
        <taxon>Chromadorea</taxon>
        <taxon>Rhabditida</taxon>
        <taxon>Tylenchina</taxon>
        <taxon>Panagrolaimomorpha</taxon>
        <taxon>Strongyloidoidea</taxon>
        <taxon>Steinernematidae</taxon>
        <taxon>Steinernema</taxon>
    </lineage>
</organism>
<sequence>MLGSISTGIQSVQVSNNAFSLEREVPPIDASIHVVPRHRLAPSQKSKLAFITSSKLDQIEPCSRLGFLHIITHNDDLAKNTSAVPLEDFHEDQIFQFRSLVISSIYNFLSLPQIGRHFQSVNVKFVQTDCPKFEKFMIDILNSKNLKNLRIQKSNITDKIKLKLLKVITNPEMVVIRLDGVTCGNKFRQLQKRNVSDNLPLIISSSTIMKLIEEWMKAEYPELKKIECLVSKPIVPSQELRNPHTGQVGEVTHSLYGISDYYGHKFSFVVKSGENRVEL</sequence>
<reference evidence="1 2" key="2">
    <citation type="journal article" date="2019" name="G3 (Bethesda)">
        <title>Hybrid Assembly of the Genome of the Entomopathogenic Nematode Steinernema carpocapsae Identifies the X-Chromosome.</title>
        <authorList>
            <person name="Serra L."/>
            <person name="Macchietto M."/>
            <person name="Macias-Munoz A."/>
            <person name="McGill C.J."/>
            <person name="Rodriguez I.M."/>
            <person name="Rodriguez B."/>
            <person name="Murad R."/>
            <person name="Mortazavi A."/>
        </authorList>
    </citation>
    <scope>NUCLEOTIDE SEQUENCE [LARGE SCALE GENOMIC DNA]</scope>
    <source>
        <strain evidence="1 2">ALL</strain>
    </source>
</reference>
<evidence type="ECO:0000313" key="1">
    <source>
        <dbReference type="EMBL" id="TKR61995.1"/>
    </source>
</evidence>
<dbReference type="EMBL" id="AZBU02000010">
    <property type="protein sequence ID" value="TKR61995.1"/>
    <property type="molecule type" value="Genomic_DNA"/>
</dbReference>
<evidence type="ECO:0000313" key="2">
    <source>
        <dbReference type="Proteomes" id="UP000298663"/>
    </source>
</evidence>
<reference evidence="1 2" key="1">
    <citation type="journal article" date="2015" name="Genome Biol.">
        <title>Comparative genomics of Steinernema reveals deeply conserved gene regulatory networks.</title>
        <authorList>
            <person name="Dillman A.R."/>
            <person name="Macchietto M."/>
            <person name="Porter C.F."/>
            <person name="Rogers A."/>
            <person name="Williams B."/>
            <person name="Antoshechkin I."/>
            <person name="Lee M.M."/>
            <person name="Goodwin Z."/>
            <person name="Lu X."/>
            <person name="Lewis E.E."/>
            <person name="Goodrich-Blair H."/>
            <person name="Stock S.P."/>
            <person name="Adams B.J."/>
            <person name="Sternberg P.W."/>
            <person name="Mortazavi A."/>
        </authorList>
    </citation>
    <scope>NUCLEOTIDE SEQUENCE [LARGE SCALE GENOMIC DNA]</scope>
    <source>
        <strain evidence="1 2">ALL</strain>
    </source>
</reference>
<comment type="caution">
    <text evidence="1">The sequence shown here is derived from an EMBL/GenBank/DDBJ whole genome shotgun (WGS) entry which is preliminary data.</text>
</comment>
<gene>
    <name evidence="1" type="ORF">L596_026018</name>
</gene>
<keyword evidence="2" id="KW-1185">Reference proteome</keyword>
<dbReference type="Proteomes" id="UP000298663">
    <property type="component" value="Unassembled WGS sequence"/>
</dbReference>